<sequence>MPVRNRQSFFKGRVSAHGSVTQAFHDSDDSDDSARLVTKPHDLGQGAPWVVHERFVSGPYPLTPFLMLTFLKKTRGTTNTSAPRMRRSRKPIASHKPIVTTEYGPAQGHHFRLESRHAFGDFTNNIFETISKTTEGLTFKFPVTVTFPEHQSVNQLDKRRTEELYDQASGYLKNQRLVPKTKSRRVASRTSIPAPRTPAPPTTTTMAPRGLTNEEIEEDLVTMGLRLSTKKRKRSSAILL</sequence>
<protein>
    <submittedName>
        <fullName evidence="2">Uncharacterized protein</fullName>
    </submittedName>
</protein>
<evidence type="ECO:0000256" key="1">
    <source>
        <dbReference type="SAM" id="MobiDB-lite"/>
    </source>
</evidence>
<feature type="region of interest" description="Disordered" evidence="1">
    <location>
        <begin position="179"/>
        <end position="214"/>
    </location>
</feature>
<organism evidence="2 3">
    <name type="scientific">Aureobasidium pullulans</name>
    <name type="common">Black yeast</name>
    <name type="synonym">Pullularia pullulans</name>
    <dbReference type="NCBI Taxonomy" id="5580"/>
    <lineage>
        <taxon>Eukaryota</taxon>
        <taxon>Fungi</taxon>
        <taxon>Dikarya</taxon>
        <taxon>Ascomycota</taxon>
        <taxon>Pezizomycotina</taxon>
        <taxon>Dothideomycetes</taxon>
        <taxon>Dothideomycetidae</taxon>
        <taxon>Dothideales</taxon>
        <taxon>Saccotheciaceae</taxon>
        <taxon>Aureobasidium</taxon>
    </lineage>
</organism>
<accession>A0A4S9WZ30</accession>
<dbReference type="EMBL" id="QZBS01000159">
    <property type="protein sequence ID" value="THZ71230.1"/>
    <property type="molecule type" value="Genomic_DNA"/>
</dbReference>
<evidence type="ECO:0000313" key="2">
    <source>
        <dbReference type="EMBL" id="THZ71230.1"/>
    </source>
</evidence>
<proteinExistence type="predicted"/>
<dbReference type="AlphaFoldDB" id="A0A4S9WZ30"/>
<reference evidence="2 3" key="1">
    <citation type="submission" date="2018-10" db="EMBL/GenBank/DDBJ databases">
        <title>Fifty Aureobasidium pullulans genomes reveal a recombining polyextremotolerant generalist.</title>
        <authorList>
            <person name="Gostincar C."/>
            <person name="Turk M."/>
            <person name="Zajc J."/>
            <person name="Gunde-Cimerman N."/>
        </authorList>
    </citation>
    <scope>NUCLEOTIDE SEQUENCE [LARGE SCALE GENOMIC DNA]</scope>
    <source>
        <strain evidence="2 3">EXF-3519</strain>
    </source>
</reference>
<comment type="caution">
    <text evidence="2">The sequence shown here is derived from an EMBL/GenBank/DDBJ whole genome shotgun (WGS) entry which is preliminary data.</text>
</comment>
<dbReference type="Proteomes" id="UP000309734">
    <property type="component" value="Unassembled WGS sequence"/>
</dbReference>
<evidence type="ECO:0000313" key="3">
    <source>
        <dbReference type="Proteomes" id="UP000309734"/>
    </source>
</evidence>
<gene>
    <name evidence="2" type="ORF">D6C85_05427</name>
</gene>
<name>A0A4S9WZ30_AURPU</name>